<evidence type="ECO:0000313" key="2">
    <source>
        <dbReference type="Proteomes" id="UP000593572"/>
    </source>
</evidence>
<dbReference type="EMBL" id="JABEZX010255188">
    <property type="protein sequence ID" value="MBA0575705.1"/>
    <property type="molecule type" value="Genomic_DNA"/>
</dbReference>
<comment type="caution">
    <text evidence="1">The sequence shown here is derived from an EMBL/GenBank/DDBJ whole genome shotgun (WGS) entry which is preliminary data.</text>
</comment>
<dbReference type="Proteomes" id="UP000593572">
    <property type="component" value="Unassembled WGS sequence"/>
</dbReference>
<gene>
    <name evidence="1" type="ORF">Golob_027795</name>
</gene>
<dbReference type="AlphaFoldDB" id="A0A7J8NFJ0"/>
<accession>A0A7J8NFJ0</accession>
<keyword evidence="2" id="KW-1185">Reference proteome</keyword>
<proteinExistence type="predicted"/>
<organism evidence="1 2">
    <name type="scientific">Gossypium lobatum</name>
    <dbReference type="NCBI Taxonomy" id="34289"/>
    <lineage>
        <taxon>Eukaryota</taxon>
        <taxon>Viridiplantae</taxon>
        <taxon>Streptophyta</taxon>
        <taxon>Embryophyta</taxon>
        <taxon>Tracheophyta</taxon>
        <taxon>Spermatophyta</taxon>
        <taxon>Magnoliopsida</taxon>
        <taxon>eudicotyledons</taxon>
        <taxon>Gunneridae</taxon>
        <taxon>Pentapetalae</taxon>
        <taxon>rosids</taxon>
        <taxon>malvids</taxon>
        <taxon>Malvales</taxon>
        <taxon>Malvaceae</taxon>
        <taxon>Malvoideae</taxon>
        <taxon>Gossypium</taxon>
    </lineage>
</organism>
<sequence length="68" mass="7972">MEGIIDFFTDRHGKWTQLANSKVPLKFNTTIMFLMENMWMQFIFTHQAPTHNASNVTAYQAVMLYSIL</sequence>
<evidence type="ECO:0000313" key="1">
    <source>
        <dbReference type="EMBL" id="MBA0575705.1"/>
    </source>
</evidence>
<protein>
    <submittedName>
        <fullName evidence="1">Uncharacterized protein</fullName>
    </submittedName>
</protein>
<reference evidence="1 2" key="1">
    <citation type="journal article" date="2019" name="Genome Biol. Evol.">
        <title>Insights into the evolution of the New World diploid cottons (Gossypium, subgenus Houzingenia) based on genome sequencing.</title>
        <authorList>
            <person name="Grover C.E."/>
            <person name="Arick M.A. 2nd"/>
            <person name="Thrash A."/>
            <person name="Conover J.L."/>
            <person name="Sanders W.S."/>
            <person name="Peterson D.G."/>
            <person name="Frelichowski J.E."/>
            <person name="Scheffler J.A."/>
            <person name="Scheffler B.E."/>
            <person name="Wendel J.F."/>
        </authorList>
    </citation>
    <scope>NUCLEOTIDE SEQUENCE [LARGE SCALE GENOMIC DNA]</scope>
    <source>
        <strain evidence="1">157</strain>
        <tissue evidence="1">Leaf</tissue>
    </source>
</reference>
<name>A0A7J8NFJ0_9ROSI</name>